<name>A0A3N5A6U7_9MICO</name>
<dbReference type="EMBL" id="RKRA01000001">
    <property type="protein sequence ID" value="RPF29125.1"/>
    <property type="molecule type" value="Genomic_DNA"/>
</dbReference>
<dbReference type="RefSeq" id="WP_123919850.1">
    <property type="nucleotide sequence ID" value="NZ_RKRA01000001.1"/>
</dbReference>
<feature type="signal peptide" evidence="1">
    <location>
        <begin position="1"/>
        <end position="30"/>
    </location>
</feature>
<dbReference type="AlphaFoldDB" id="A0A3N5A6U7"/>
<dbReference type="Proteomes" id="UP000280726">
    <property type="component" value="Unassembled WGS sequence"/>
</dbReference>
<reference evidence="2 3" key="1">
    <citation type="submission" date="2018-11" db="EMBL/GenBank/DDBJ databases">
        <title>Sequencing the genomes of 1000 actinobacteria strains.</title>
        <authorList>
            <person name="Klenk H.-P."/>
        </authorList>
    </citation>
    <scope>NUCLEOTIDE SEQUENCE [LARGE SCALE GENOMIC DNA]</scope>
    <source>
        <strain evidence="2 3">DSM 14418</strain>
    </source>
</reference>
<protein>
    <recommendedName>
        <fullName evidence="4">ScyD/ScyE family protein</fullName>
    </recommendedName>
</protein>
<keyword evidence="3" id="KW-1185">Reference proteome</keyword>
<evidence type="ECO:0008006" key="4">
    <source>
        <dbReference type="Google" id="ProtNLM"/>
    </source>
</evidence>
<keyword evidence="1" id="KW-0732">Signal</keyword>
<proteinExistence type="predicted"/>
<dbReference type="OrthoDB" id="928769at2"/>
<organism evidence="2 3">
    <name type="scientific">Georgenia muralis</name>
    <dbReference type="NCBI Taxonomy" id="154117"/>
    <lineage>
        <taxon>Bacteria</taxon>
        <taxon>Bacillati</taxon>
        <taxon>Actinomycetota</taxon>
        <taxon>Actinomycetes</taxon>
        <taxon>Micrococcales</taxon>
        <taxon>Bogoriellaceae</taxon>
        <taxon>Georgenia</taxon>
    </lineage>
</organism>
<dbReference type="NCBIfam" id="NF033206">
    <property type="entry name" value="ScyE_fam"/>
    <property type="match status" value="1"/>
</dbReference>
<dbReference type="SUPFAM" id="SSF63829">
    <property type="entry name" value="Calcium-dependent phosphotriesterase"/>
    <property type="match status" value="1"/>
</dbReference>
<feature type="chain" id="PRO_5038698855" description="ScyD/ScyE family protein" evidence="1">
    <location>
        <begin position="31"/>
        <end position="410"/>
    </location>
</feature>
<sequence>MLRSRPALLGVAATCLVAPLFVATSSSAHKGDDGLDYEVDDLTTVATGLASPRGLDVARNGDVYVALAGRGAADPGAPDAACIEHPEFGTICLGDTGGIGRLDVAGHRVKGFEMVAEHLPSLAGPTGFEAIGPSDVSFDERGRLFATIGLGADPAILEDGGPLFGLPGSELLASVVTVDRRGDVEQVADIGEFEATDPDGRGPDTNPHSLVASRHGHVVADAGGNTLLSVKDGMVDDLVIFPDEDEVQNPFAPPGVMVAPQPVPNAVVKGPDGALYVGQLTGFPFVPGTATVWRIVPGQAPEVYADGFTNIIDLAFTDDGDLLVLQISRAGLLTSFGTGDFTGALHVVDKDDTSVRQELLVDGNGDPLTKDGMSVLFAPGGITVDDDTVYVSTQTVSGTDGSILRFELDD</sequence>
<accession>A0A3N5A6U7</accession>
<evidence type="ECO:0000313" key="3">
    <source>
        <dbReference type="Proteomes" id="UP000280726"/>
    </source>
</evidence>
<comment type="caution">
    <text evidence="2">The sequence shown here is derived from an EMBL/GenBank/DDBJ whole genome shotgun (WGS) entry which is preliminary data.</text>
</comment>
<gene>
    <name evidence="2" type="ORF">EDD32_3685</name>
</gene>
<evidence type="ECO:0000313" key="2">
    <source>
        <dbReference type="EMBL" id="RPF29125.1"/>
    </source>
</evidence>
<evidence type="ECO:0000256" key="1">
    <source>
        <dbReference type="SAM" id="SignalP"/>
    </source>
</evidence>
<dbReference type="InterPro" id="IPR048031">
    <property type="entry name" value="ScyD/ScyE-like"/>
</dbReference>